<sequence>MKHGLKKKLCTSIQQNGGDPRYGGSNIPLRGIKGELWEGGSKSMGLVYSPRQKEKTICDIDGVSQWKYLKRCCGSGRKEFAYQIDDYVAKSAAIRYGNESTGDTNLGWLPNAEYIQRKLLCLFLYHRKMLEKCYNVDMKSTLIVFFHLHVTFDQVKENVRKDQQNVND</sequence>
<evidence type="ECO:0000313" key="4">
    <source>
        <dbReference type="EMBL" id="CAC5416717.1"/>
    </source>
</evidence>
<dbReference type="InterPro" id="IPR017850">
    <property type="entry name" value="Alkaline_phosphatase_core_sf"/>
</dbReference>
<reference evidence="4 5" key="1">
    <citation type="submission" date="2020-06" db="EMBL/GenBank/DDBJ databases">
        <authorList>
            <person name="Li R."/>
            <person name="Bekaert M."/>
        </authorList>
    </citation>
    <scope>NUCLEOTIDE SEQUENCE [LARGE SCALE GENOMIC DNA]</scope>
    <source>
        <strain evidence="5">wild</strain>
    </source>
</reference>
<keyword evidence="3" id="KW-0325">Glycoprotein</keyword>
<evidence type="ECO:0000256" key="2">
    <source>
        <dbReference type="ARBA" id="ARBA00022837"/>
    </source>
</evidence>
<keyword evidence="2" id="KW-0106">Calcium</keyword>
<protein>
    <submittedName>
        <fullName evidence="4">ARSB</fullName>
        <ecNumber evidence="4">3.1.6.12</ecNumber>
    </submittedName>
</protein>
<evidence type="ECO:0000256" key="3">
    <source>
        <dbReference type="ARBA" id="ARBA00023180"/>
    </source>
</evidence>
<dbReference type="AlphaFoldDB" id="A0A6J8E8M9"/>
<keyword evidence="1" id="KW-0479">Metal-binding</keyword>
<keyword evidence="5" id="KW-1185">Reference proteome</keyword>
<dbReference type="Gene3D" id="3.40.720.10">
    <property type="entry name" value="Alkaline Phosphatase, subunit A"/>
    <property type="match status" value="1"/>
</dbReference>
<proteinExistence type="predicted"/>
<dbReference type="Proteomes" id="UP000507470">
    <property type="component" value="Unassembled WGS sequence"/>
</dbReference>
<evidence type="ECO:0000256" key="1">
    <source>
        <dbReference type="ARBA" id="ARBA00022723"/>
    </source>
</evidence>
<accession>A0A6J8E8M9</accession>
<name>A0A6J8E8M9_MYTCO</name>
<gene>
    <name evidence="4" type="ORF">MCOR_49308</name>
</gene>
<dbReference type="EMBL" id="CACVKT020008680">
    <property type="protein sequence ID" value="CAC5416717.1"/>
    <property type="molecule type" value="Genomic_DNA"/>
</dbReference>
<keyword evidence="4" id="KW-0378">Hydrolase</keyword>
<organism evidence="4 5">
    <name type="scientific">Mytilus coruscus</name>
    <name type="common">Sea mussel</name>
    <dbReference type="NCBI Taxonomy" id="42192"/>
    <lineage>
        <taxon>Eukaryota</taxon>
        <taxon>Metazoa</taxon>
        <taxon>Spiralia</taxon>
        <taxon>Lophotrochozoa</taxon>
        <taxon>Mollusca</taxon>
        <taxon>Bivalvia</taxon>
        <taxon>Autobranchia</taxon>
        <taxon>Pteriomorphia</taxon>
        <taxon>Mytilida</taxon>
        <taxon>Mytiloidea</taxon>
        <taxon>Mytilidae</taxon>
        <taxon>Mytilinae</taxon>
        <taxon>Mytilus</taxon>
    </lineage>
</organism>
<dbReference type="SUPFAM" id="SSF53649">
    <property type="entry name" value="Alkaline phosphatase-like"/>
    <property type="match status" value="1"/>
</dbReference>
<dbReference type="GO" id="GO:0003943">
    <property type="term" value="F:N-acetylgalactosamine-4-sulfatase activity"/>
    <property type="evidence" value="ECO:0007669"/>
    <property type="project" value="UniProtKB-EC"/>
</dbReference>
<dbReference type="InterPro" id="IPR047115">
    <property type="entry name" value="ARSB"/>
</dbReference>
<dbReference type="PANTHER" id="PTHR10342">
    <property type="entry name" value="ARYLSULFATASE"/>
    <property type="match status" value="1"/>
</dbReference>
<dbReference type="EC" id="3.1.6.12" evidence="4"/>
<evidence type="ECO:0000313" key="5">
    <source>
        <dbReference type="Proteomes" id="UP000507470"/>
    </source>
</evidence>
<dbReference type="PANTHER" id="PTHR10342:SF274">
    <property type="entry name" value="ARYLSULFATASE B"/>
    <property type="match status" value="1"/>
</dbReference>
<dbReference type="OrthoDB" id="103349at2759"/>
<dbReference type="GO" id="GO:0046872">
    <property type="term" value="F:metal ion binding"/>
    <property type="evidence" value="ECO:0007669"/>
    <property type="project" value="UniProtKB-KW"/>
</dbReference>